<comment type="caution">
    <text evidence="1">The sequence shown here is derived from an EMBL/GenBank/DDBJ whole genome shotgun (WGS) entry which is preliminary data.</text>
</comment>
<sequence length="78" mass="8228">MSDSSTASHEALAVQAPDESIADLARDVWVAVTADPEDTTPPWEAPSPPVPDKFAVAVARLLGRGWLPPARRTVAAPQ</sequence>
<evidence type="ECO:0000313" key="1">
    <source>
        <dbReference type="EMBL" id="MBB5918926.1"/>
    </source>
</evidence>
<protein>
    <submittedName>
        <fullName evidence="1">Uncharacterized protein</fullName>
    </submittedName>
</protein>
<reference evidence="1 2" key="1">
    <citation type="submission" date="2020-08" db="EMBL/GenBank/DDBJ databases">
        <title>Sequencing the genomes of 1000 actinobacteria strains.</title>
        <authorList>
            <person name="Klenk H.-P."/>
        </authorList>
    </citation>
    <scope>NUCLEOTIDE SEQUENCE [LARGE SCALE GENOMIC DNA]</scope>
    <source>
        <strain evidence="1 2">DSM 43582</strain>
    </source>
</reference>
<name>A0A7W9PMK3_9NOCA</name>
<dbReference type="RefSeq" id="WP_040751622.1">
    <property type="nucleotide sequence ID" value="NZ_JACHIT010000002.1"/>
</dbReference>
<keyword evidence="2" id="KW-1185">Reference proteome</keyword>
<evidence type="ECO:0000313" key="2">
    <source>
        <dbReference type="Proteomes" id="UP000540412"/>
    </source>
</evidence>
<dbReference type="AlphaFoldDB" id="A0A7W9PMK3"/>
<dbReference type="Proteomes" id="UP000540412">
    <property type="component" value="Unassembled WGS sequence"/>
</dbReference>
<accession>A0A7W9PMK3</accession>
<gene>
    <name evidence="1" type="ORF">BJY24_007838</name>
</gene>
<proteinExistence type="predicted"/>
<dbReference type="EMBL" id="JACHIT010000002">
    <property type="protein sequence ID" value="MBB5918926.1"/>
    <property type="molecule type" value="Genomic_DNA"/>
</dbReference>
<organism evidence="1 2">
    <name type="scientific">Nocardia transvalensis</name>
    <dbReference type="NCBI Taxonomy" id="37333"/>
    <lineage>
        <taxon>Bacteria</taxon>
        <taxon>Bacillati</taxon>
        <taxon>Actinomycetota</taxon>
        <taxon>Actinomycetes</taxon>
        <taxon>Mycobacteriales</taxon>
        <taxon>Nocardiaceae</taxon>
        <taxon>Nocardia</taxon>
    </lineage>
</organism>